<organism evidence="1 2">
    <name type="scientific">Dreissena polymorpha</name>
    <name type="common">Zebra mussel</name>
    <name type="synonym">Mytilus polymorpha</name>
    <dbReference type="NCBI Taxonomy" id="45954"/>
    <lineage>
        <taxon>Eukaryota</taxon>
        <taxon>Metazoa</taxon>
        <taxon>Spiralia</taxon>
        <taxon>Lophotrochozoa</taxon>
        <taxon>Mollusca</taxon>
        <taxon>Bivalvia</taxon>
        <taxon>Autobranchia</taxon>
        <taxon>Heteroconchia</taxon>
        <taxon>Euheterodonta</taxon>
        <taxon>Imparidentia</taxon>
        <taxon>Neoheterodontei</taxon>
        <taxon>Myida</taxon>
        <taxon>Dreissenoidea</taxon>
        <taxon>Dreissenidae</taxon>
        <taxon>Dreissena</taxon>
    </lineage>
</organism>
<dbReference type="Proteomes" id="UP000828390">
    <property type="component" value="Unassembled WGS sequence"/>
</dbReference>
<sequence>MACLYHRSSRKGRLCSLLLTTLNLQRTQLMGKEPHMGQSQLCFKRQMLLEKPSHPAWNLVRQRTYRFFHIMFPLSHAANQSLGQTGERTSLWSTTQVLLHHMN</sequence>
<dbReference type="AlphaFoldDB" id="A0A9D4RBU8"/>
<proteinExistence type="predicted"/>
<keyword evidence="2" id="KW-1185">Reference proteome</keyword>
<name>A0A9D4RBU8_DREPO</name>
<dbReference type="EMBL" id="JAIWYP010000002">
    <property type="protein sequence ID" value="KAH3861017.1"/>
    <property type="molecule type" value="Genomic_DNA"/>
</dbReference>
<reference evidence="1" key="1">
    <citation type="journal article" date="2019" name="bioRxiv">
        <title>The Genome of the Zebra Mussel, Dreissena polymorpha: A Resource for Invasive Species Research.</title>
        <authorList>
            <person name="McCartney M.A."/>
            <person name="Auch B."/>
            <person name="Kono T."/>
            <person name="Mallez S."/>
            <person name="Zhang Y."/>
            <person name="Obille A."/>
            <person name="Becker A."/>
            <person name="Abrahante J.E."/>
            <person name="Garbe J."/>
            <person name="Badalamenti J.P."/>
            <person name="Herman A."/>
            <person name="Mangelson H."/>
            <person name="Liachko I."/>
            <person name="Sullivan S."/>
            <person name="Sone E.D."/>
            <person name="Koren S."/>
            <person name="Silverstein K.A.T."/>
            <person name="Beckman K.B."/>
            <person name="Gohl D.M."/>
        </authorList>
    </citation>
    <scope>NUCLEOTIDE SEQUENCE</scope>
    <source>
        <strain evidence="1">Duluth1</strain>
        <tissue evidence="1">Whole animal</tissue>
    </source>
</reference>
<gene>
    <name evidence="1" type="ORF">DPMN_023943</name>
</gene>
<evidence type="ECO:0000313" key="1">
    <source>
        <dbReference type="EMBL" id="KAH3861017.1"/>
    </source>
</evidence>
<evidence type="ECO:0000313" key="2">
    <source>
        <dbReference type="Proteomes" id="UP000828390"/>
    </source>
</evidence>
<protein>
    <submittedName>
        <fullName evidence="1">Uncharacterized protein</fullName>
    </submittedName>
</protein>
<accession>A0A9D4RBU8</accession>
<reference evidence="1" key="2">
    <citation type="submission" date="2020-11" db="EMBL/GenBank/DDBJ databases">
        <authorList>
            <person name="McCartney M.A."/>
            <person name="Auch B."/>
            <person name="Kono T."/>
            <person name="Mallez S."/>
            <person name="Becker A."/>
            <person name="Gohl D.M."/>
            <person name="Silverstein K.A.T."/>
            <person name="Koren S."/>
            <person name="Bechman K.B."/>
            <person name="Herman A."/>
            <person name="Abrahante J.E."/>
            <person name="Garbe J."/>
        </authorList>
    </citation>
    <scope>NUCLEOTIDE SEQUENCE</scope>
    <source>
        <strain evidence="1">Duluth1</strain>
        <tissue evidence="1">Whole animal</tissue>
    </source>
</reference>
<comment type="caution">
    <text evidence="1">The sequence shown here is derived from an EMBL/GenBank/DDBJ whole genome shotgun (WGS) entry which is preliminary data.</text>
</comment>